<reference evidence="1" key="1">
    <citation type="submission" date="2019-12" db="EMBL/GenBank/DDBJ databases">
        <title>Genome sequencing and annotation of Brassica cretica.</title>
        <authorList>
            <person name="Studholme D.J."/>
            <person name="Sarris P.F."/>
        </authorList>
    </citation>
    <scope>NUCLEOTIDE SEQUENCE</scope>
    <source>
        <strain evidence="1">PFS-001/15</strain>
        <tissue evidence="1">Leaf</tissue>
    </source>
</reference>
<sequence>MSLLLHLQKLGEDLIRNFGSSGNVSIFPFVQSTKKRFEEFKLHVENAKTRSRMINWFRYIPILFSHLQEV</sequence>
<protein>
    <submittedName>
        <fullName evidence="1">Uncharacterized protein</fullName>
    </submittedName>
</protein>
<comment type="caution">
    <text evidence="1">The sequence shown here is derived from an EMBL/GenBank/DDBJ whole genome shotgun (WGS) entry which is preliminary data.</text>
</comment>
<gene>
    <name evidence="1" type="ORF">F2Q68_00039024</name>
</gene>
<dbReference type="AlphaFoldDB" id="A0A8S9MME5"/>
<proteinExistence type="predicted"/>
<name>A0A8S9MME5_BRACR</name>
<evidence type="ECO:0000313" key="2">
    <source>
        <dbReference type="Proteomes" id="UP000712281"/>
    </source>
</evidence>
<evidence type="ECO:0000313" key="1">
    <source>
        <dbReference type="EMBL" id="KAF2620232.1"/>
    </source>
</evidence>
<accession>A0A8S9MME5</accession>
<dbReference type="EMBL" id="QGKW02000007">
    <property type="protein sequence ID" value="KAF2620232.1"/>
    <property type="molecule type" value="Genomic_DNA"/>
</dbReference>
<dbReference type="Proteomes" id="UP000712281">
    <property type="component" value="Unassembled WGS sequence"/>
</dbReference>
<organism evidence="1 2">
    <name type="scientific">Brassica cretica</name>
    <name type="common">Mustard</name>
    <dbReference type="NCBI Taxonomy" id="69181"/>
    <lineage>
        <taxon>Eukaryota</taxon>
        <taxon>Viridiplantae</taxon>
        <taxon>Streptophyta</taxon>
        <taxon>Embryophyta</taxon>
        <taxon>Tracheophyta</taxon>
        <taxon>Spermatophyta</taxon>
        <taxon>Magnoliopsida</taxon>
        <taxon>eudicotyledons</taxon>
        <taxon>Gunneridae</taxon>
        <taxon>Pentapetalae</taxon>
        <taxon>rosids</taxon>
        <taxon>malvids</taxon>
        <taxon>Brassicales</taxon>
        <taxon>Brassicaceae</taxon>
        <taxon>Brassiceae</taxon>
        <taxon>Brassica</taxon>
    </lineage>
</organism>